<feature type="compositionally biased region" description="Basic and acidic residues" evidence="2">
    <location>
        <begin position="559"/>
        <end position="572"/>
    </location>
</feature>
<feature type="compositionally biased region" description="Basic residues" evidence="2">
    <location>
        <begin position="573"/>
        <end position="589"/>
    </location>
</feature>
<dbReference type="GeneID" id="37013960"/>
<gene>
    <name evidence="4" type="ORF">BCV69DRAFT_282091</name>
</gene>
<evidence type="ECO:0000313" key="4">
    <source>
        <dbReference type="EMBL" id="PWN21357.1"/>
    </source>
</evidence>
<keyword evidence="1" id="KW-0694">RNA-binding</keyword>
<dbReference type="EMBL" id="KZ819325">
    <property type="protein sequence ID" value="PWN21357.1"/>
    <property type="molecule type" value="Genomic_DNA"/>
</dbReference>
<feature type="compositionally biased region" description="Basic and acidic residues" evidence="2">
    <location>
        <begin position="89"/>
        <end position="98"/>
    </location>
</feature>
<feature type="compositionally biased region" description="Low complexity" evidence="2">
    <location>
        <begin position="35"/>
        <end position="56"/>
    </location>
</feature>
<feature type="region of interest" description="Disordered" evidence="2">
    <location>
        <begin position="553"/>
        <end position="776"/>
    </location>
</feature>
<feature type="region of interest" description="Disordered" evidence="2">
    <location>
        <begin position="1"/>
        <end position="217"/>
    </location>
</feature>
<dbReference type="Proteomes" id="UP000245942">
    <property type="component" value="Unassembled WGS sequence"/>
</dbReference>
<dbReference type="GO" id="GO:0003723">
    <property type="term" value="F:RNA binding"/>
    <property type="evidence" value="ECO:0007669"/>
    <property type="project" value="UniProtKB-UniRule"/>
</dbReference>
<reference evidence="4 5" key="1">
    <citation type="journal article" date="2018" name="Mol. Biol. Evol.">
        <title>Broad Genomic Sampling Reveals a Smut Pathogenic Ancestry of the Fungal Clade Ustilaginomycotina.</title>
        <authorList>
            <person name="Kijpornyongpan T."/>
            <person name="Mondo S.J."/>
            <person name="Barry K."/>
            <person name="Sandor L."/>
            <person name="Lee J."/>
            <person name="Lipzen A."/>
            <person name="Pangilinan J."/>
            <person name="LaButti K."/>
            <person name="Hainaut M."/>
            <person name="Henrissat B."/>
            <person name="Grigoriev I.V."/>
            <person name="Spatafora J.W."/>
            <person name="Aime M.C."/>
        </authorList>
    </citation>
    <scope>NUCLEOTIDE SEQUENCE [LARGE SCALE GENOMIC DNA]</scope>
    <source>
        <strain evidence="4 5">MCA 4718</strain>
    </source>
</reference>
<dbReference type="RefSeq" id="XP_025348517.1">
    <property type="nucleotide sequence ID" value="XM_025492226.1"/>
</dbReference>
<sequence length="776" mass="83278">MAGSDKQRDAPAAAASKPSQPPASFDAELDALFTQAKPAQAVPSKAAAASTATEVATVPKRKRDDAETKAERKAEKRARAAQAELAAAEAKKQRKEEASSDSGEDGEDDSEEEEDEDEASEDDDASLDMSEIEREIAEQGLTRGDDEDEELLDEEDEDEGEEEEAEADEASSEEEEVAASSDEEISEDDADAKPPVHESLANSRQQQRIRKKLEQRELESKEVRDKRSIFLANIPIACVQSKTLTKALKRHIVALSPYPSVTRVESVRYRSVAFAVPTADYAAESGADAASNEKRRARARSFKDAVDAGEDGDVAKNGKPYLNAKQKRKVAYINHEINDKAKAVNAYFTLDNLTERDIEKLNSLPGSSTARSGNLTAPILAALTAAQVDDSLFEGRHLRADLAVPLTLPELVSAGLDRVVSSPSTSDILTRILTGGGKSKDDQSRTLFVGNLDFEADEEDLRAMLEAVVREERGTPPSSSGPLGKEIGSLPPFEAATTESEAFVEATWVHSVRIIRDAATQMGKGFAYVNFLDEVCVDELMAIWEADEAFLSAGRPGSRSKDDGKREDGSRKEFKRRLKLNKRPLRLARCKNTSGGKGQKSASAAKKSTQSNGEGEASTPKKKADNRRRSMGAPTPDGTSPSAISKKAKVAHSSDSPSRPPPVATGSSASGSASKFPSSSSTLIPNPPPKFARTEADLARMALKRNDPDRQAKRMAKKERKKQELKMGSRAGGGAKDKVDLKIGKKAKTGKSGSGFKGAPKKGGAAGIKAKGKGKK</sequence>
<dbReference type="SUPFAM" id="SSF54928">
    <property type="entry name" value="RNA-binding domain, RBD"/>
    <property type="match status" value="1"/>
</dbReference>
<feature type="compositionally biased region" description="Basic residues" evidence="2">
    <location>
        <begin position="620"/>
        <end position="630"/>
    </location>
</feature>
<feature type="compositionally biased region" description="Basic and acidic residues" evidence="2">
    <location>
        <begin position="62"/>
        <end position="78"/>
    </location>
</feature>
<accession>A0A316U7Z2</accession>
<dbReference type="InterPro" id="IPR035979">
    <property type="entry name" value="RBD_domain_sf"/>
</dbReference>
<feature type="compositionally biased region" description="Basic and acidic residues" evidence="2">
    <location>
        <begin position="692"/>
        <end position="712"/>
    </location>
</feature>
<feature type="compositionally biased region" description="Acidic residues" evidence="2">
    <location>
        <begin position="102"/>
        <end position="126"/>
    </location>
</feature>
<evidence type="ECO:0000256" key="1">
    <source>
        <dbReference type="PROSITE-ProRule" id="PRU00176"/>
    </source>
</evidence>
<feature type="compositionally biased region" description="Low complexity" evidence="2">
    <location>
        <begin position="599"/>
        <end position="611"/>
    </location>
</feature>
<protein>
    <recommendedName>
        <fullName evidence="3">RRM domain-containing protein</fullName>
    </recommendedName>
</protein>
<dbReference type="InterPro" id="IPR000504">
    <property type="entry name" value="RRM_dom"/>
</dbReference>
<name>A0A316U7Z2_9BASI</name>
<dbReference type="PROSITE" id="PS50102">
    <property type="entry name" value="RRM"/>
    <property type="match status" value="1"/>
</dbReference>
<dbReference type="InterPro" id="IPR012677">
    <property type="entry name" value="Nucleotide-bd_a/b_plait_sf"/>
</dbReference>
<keyword evidence="5" id="KW-1185">Reference proteome</keyword>
<feature type="compositionally biased region" description="Acidic residues" evidence="2">
    <location>
        <begin position="145"/>
        <end position="190"/>
    </location>
</feature>
<feature type="compositionally biased region" description="Low complexity" evidence="2">
    <location>
        <begin position="666"/>
        <end position="681"/>
    </location>
</feature>
<evidence type="ECO:0000313" key="5">
    <source>
        <dbReference type="Proteomes" id="UP000245942"/>
    </source>
</evidence>
<feature type="compositionally biased region" description="Low complexity" evidence="2">
    <location>
        <begin position="10"/>
        <end position="24"/>
    </location>
</feature>
<evidence type="ECO:0000259" key="3">
    <source>
        <dbReference type="PROSITE" id="PS50102"/>
    </source>
</evidence>
<dbReference type="STRING" id="1684307.A0A316U7Z2"/>
<evidence type="ECO:0000256" key="2">
    <source>
        <dbReference type="SAM" id="MobiDB-lite"/>
    </source>
</evidence>
<dbReference type="AlphaFoldDB" id="A0A316U7Z2"/>
<organism evidence="4 5">
    <name type="scientific">Pseudomicrostroma glucosiphilum</name>
    <dbReference type="NCBI Taxonomy" id="1684307"/>
    <lineage>
        <taxon>Eukaryota</taxon>
        <taxon>Fungi</taxon>
        <taxon>Dikarya</taxon>
        <taxon>Basidiomycota</taxon>
        <taxon>Ustilaginomycotina</taxon>
        <taxon>Exobasidiomycetes</taxon>
        <taxon>Microstromatales</taxon>
        <taxon>Microstromatales incertae sedis</taxon>
        <taxon>Pseudomicrostroma</taxon>
    </lineage>
</organism>
<dbReference type="Gene3D" id="3.30.70.330">
    <property type="match status" value="1"/>
</dbReference>
<proteinExistence type="predicted"/>
<feature type="domain" description="RRM" evidence="3">
    <location>
        <begin position="445"/>
        <end position="556"/>
    </location>
</feature>
<dbReference type="OrthoDB" id="442677at2759"/>